<keyword evidence="10" id="KW-1003">Cell membrane</keyword>
<keyword evidence="7 10" id="KW-0472">Membrane</keyword>
<feature type="coiled-coil region" evidence="11">
    <location>
        <begin position="239"/>
        <end position="266"/>
    </location>
</feature>
<protein>
    <recommendedName>
        <fullName evidence="10">ATP synthase gamma chain</fullName>
    </recommendedName>
    <alternativeName>
        <fullName evidence="10">ATP synthase F1 sector gamma subunit</fullName>
    </alternativeName>
    <alternativeName>
        <fullName evidence="10">F-ATPase gamma subunit</fullName>
    </alternativeName>
</protein>
<dbReference type="GO" id="GO:0005886">
    <property type="term" value="C:plasma membrane"/>
    <property type="evidence" value="ECO:0007669"/>
    <property type="project" value="UniProtKB-SubCell"/>
</dbReference>
<dbReference type="GO" id="GO:0045259">
    <property type="term" value="C:proton-transporting ATP synthase complex"/>
    <property type="evidence" value="ECO:0007669"/>
    <property type="project" value="UniProtKB-KW"/>
</dbReference>
<evidence type="ECO:0000256" key="10">
    <source>
        <dbReference type="HAMAP-Rule" id="MF_00815"/>
    </source>
</evidence>
<dbReference type="InterPro" id="IPR035968">
    <property type="entry name" value="ATP_synth_F1_ATPase_gsu"/>
</dbReference>
<dbReference type="Pfam" id="PF00231">
    <property type="entry name" value="ATP-synt"/>
    <property type="match status" value="1"/>
</dbReference>
<comment type="caution">
    <text evidence="12">The sequence shown here is derived from an EMBL/GenBank/DDBJ whole genome shotgun (WGS) entry which is preliminary data.</text>
</comment>
<dbReference type="GeneID" id="82202951"/>
<sequence length="283" mass="31794">MPGSGQAIKSRIASVDSTKKITNAMQLVASAKLNKTKARMEANREYAESLHELLSMVLAAAEKGHQKMKEDPSKPSFVFVITSDMGLCGAYNANLYKKLLKDFRDTDYLVMIGSHGLSWAKARGIKVWESLIDLNEDDAYEKLASETDRAIKLLEEGKIGAIKVLYTHYKNTLTFEPTMETLLPPKEPEIQDDRKKMKAVTEFEPNQEEMLDQLIPMITKSVLYSRFMESKTSEQASRRMAMESATDNAEELLNKLNLEYNRARQSAITQEITEIVGGANALS</sequence>
<dbReference type="OrthoDB" id="9812769at2"/>
<dbReference type="Proteomes" id="UP000186341">
    <property type="component" value="Unassembled WGS sequence"/>
</dbReference>
<comment type="subcellular location">
    <subcellularLocation>
        <location evidence="10">Cell membrane</location>
        <topology evidence="10">Peripheral membrane protein</topology>
    </subcellularLocation>
    <subcellularLocation>
        <location evidence="2">Membrane</location>
        <topology evidence="2">Peripheral membrane protein</topology>
    </subcellularLocation>
</comment>
<keyword evidence="8 10" id="KW-0139">CF(1)</keyword>
<dbReference type="PANTHER" id="PTHR11693:SF22">
    <property type="entry name" value="ATP SYNTHASE SUBUNIT GAMMA, MITOCHONDRIAL"/>
    <property type="match status" value="1"/>
</dbReference>
<keyword evidence="9 10" id="KW-0066">ATP synthesis</keyword>
<organism evidence="12 13">
    <name type="scientific">Ileibacterium valens</name>
    <dbReference type="NCBI Taxonomy" id="1862668"/>
    <lineage>
        <taxon>Bacteria</taxon>
        <taxon>Bacillati</taxon>
        <taxon>Bacillota</taxon>
        <taxon>Erysipelotrichia</taxon>
        <taxon>Erysipelotrichales</taxon>
        <taxon>Erysipelotrichaceae</taxon>
        <taxon>Ileibacterium</taxon>
    </lineage>
</organism>
<evidence type="ECO:0000313" key="13">
    <source>
        <dbReference type="Proteomes" id="UP000186341"/>
    </source>
</evidence>
<dbReference type="PRINTS" id="PR00126">
    <property type="entry name" value="ATPASEGAMMA"/>
</dbReference>
<evidence type="ECO:0000256" key="1">
    <source>
        <dbReference type="ARBA" id="ARBA00003456"/>
    </source>
</evidence>
<dbReference type="PROSITE" id="PS00153">
    <property type="entry name" value="ATPASE_GAMMA"/>
    <property type="match status" value="1"/>
</dbReference>
<dbReference type="InterPro" id="IPR023632">
    <property type="entry name" value="ATP_synth_F1_gsu_CS"/>
</dbReference>
<dbReference type="GO" id="GO:0042777">
    <property type="term" value="P:proton motive force-driven plasma membrane ATP synthesis"/>
    <property type="evidence" value="ECO:0007669"/>
    <property type="project" value="UniProtKB-UniRule"/>
</dbReference>
<keyword evidence="6 10" id="KW-0406">Ion transport</keyword>
<dbReference type="PANTHER" id="PTHR11693">
    <property type="entry name" value="ATP SYNTHASE GAMMA CHAIN"/>
    <property type="match status" value="1"/>
</dbReference>
<evidence type="ECO:0000256" key="3">
    <source>
        <dbReference type="ARBA" id="ARBA00007681"/>
    </source>
</evidence>
<keyword evidence="13" id="KW-1185">Reference proteome</keyword>
<evidence type="ECO:0000256" key="2">
    <source>
        <dbReference type="ARBA" id="ARBA00004170"/>
    </source>
</evidence>
<name>A0A1U7NFM3_9FIRM</name>
<evidence type="ECO:0000256" key="4">
    <source>
        <dbReference type="ARBA" id="ARBA00022448"/>
    </source>
</evidence>
<keyword evidence="4 10" id="KW-0813">Transport</keyword>
<comment type="function">
    <text evidence="1 10">Produces ATP from ADP in the presence of a proton gradient across the membrane. The gamma chain is believed to be important in regulating ATPase activity and the flow of protons through the CF(0) complex.</text>
</comment>
<evidence type="ECO:0000256" key="7">
    <source>
        <dbReference type="ARBA" id="ARBA00023136"/>
    </source>
</evidence>
<dbReference type="Gene3D" id="3.40.1380.10">
    <property type="match status" value="1"/>
</dbReference>
<evidence type="ECO:0000313" key="12">
    <source>
        <dbReference type="EMBL" id="OLU39223.1"/>
    </source>
</evidence>
<dbReference type="GO" id="GO:0005524">
    <property type="term" value="F:ATP binding"/>
    <property type="evidence" value="ECO:0007669"/>
    <property type="project" value="UniProtKB-UniRule"/>
</dbReference>
<dbReference type="NCBIfam" id="TIGR01146">
    <property type="entry name" value="ATPsyn_F1gamma"/>
    <property type="match status" value="1"/>
</dbReference>
<gene>
    <name evidence="10" type="primary">atpG</name>
    <name evidence="12" type="ORF">BO222_07050</name>
</gene>
<dbReference type="GO" id="GO:0046933">
    <property type="term" value="F:proton-transporting ATP synthase activity, rotational mechanism"/>
    <property type="evidence" value="ECO:0007669"/>
    <property type="project" value="UniProtKB-UniRule"/>
</dbReference>
<evidence type="ECO:0000256" key="8">
    <source>
        <dbReference type="ARBA" id="ARBA00023196"/>
    </source>
</evidence>
<evidence type="ECO:0000256" key="5">
    <source>
        <dbReference type="ARBA" id="ARBA00022781"/>
    </source>
</evidence>
<dbReference type="AlphaFoldDB" id="A0A1U7NFM3"/>
<evidence type="ECO:0000256" key="6">
    <source>
        <dbReference type="ARBA" id="ARBA00023065"/>
    </source>
</evidence>
<dbReference type="Gene3D" id="1.10.287.80">
    <property type="entry name" value="ATP synthase, gamma subunit, helix hairpin domain"/>
    <property type="match status" value="1"/>
</dbReference>
<reference evidence="12 13" key="1">
    <citation type="submission" date="2016-11" db="EMBL/GenBank/DDBJ databases">
        <title>Description of two novel members of the family Erysipelotrichaceae: Ileibacterium lipovorans gen. nov., sp. nov. and Dubosiella newyorkensis, gen. nov., sp. nov.</title>
        <authorList>
            <person name="Cox L.M."/>
            <person name="Sohn J."/>
            <person name="Tyrrell K.L."/>
            <person name="Citron D.M."/>
            <person name="Lawson P.A."/>
            <person name="Patel N.B."/>
            <person name="Iizumi T."/>
            <person name="Perez-Perez G.I."/>
            <person name="Goldstein E.J."/>
            <person name="Blaser M.J."/>
        </authorList>
    </citation>
    <scope>NUCLEOTIDE SEQUENCE [LARGE SCALE GENOMIC DNA]</scope>
    <source>
        <strain evidence="12 13">NYU-BL-A3</strain>
    </source>
</reference>
<evidence type="ECO:0000256" key="9">
    <source>
        <dbReference type="ARBA" id="ARBA00023310"/>
    </source>
</evidence>
<dbReference type="CDD" id="cd12151">
    <property type="entry name" value="F1-ATPase_gamma"/>
    <property type="match status" value="1"/>
</dbReference>
<dbReference type="InterPro" id="IPR000131">
    <property type="entry name" value="ATP_synth_F1_gsu"/>
</dbReference>
<accession>A0A1U7NFM3</accession>
<dbReference type="SUPFAM" id="SSF52943">
    <property type="entry name" value="ATP synthase (F1-ATPase), gamma subunit"/>
    <property type="match status" value="1"/>
</dbReference>
<proteinExistence type="inferred from homology"/>
<dbReference type="EMBL" id="MPJW01000139">
    <property type="protein sequence ID" value="OLU39223.1"/>
    <property type="molecule type" value="Genomic_DNA"/>
</dbReference>
<dbReference type="HAMAP" id="MF_00815">
    <property type="entry name" value="ATP_synth_gamma_bact"/>
    <property type="match status" value="1"/>
</dbReference>
<keyword evidence="11" id="KW-0175">Coiled coil</keyword>
<evidence type="ECO:0000256" key="11">
    <source>
        <dbReference type="SAM" id="Coils"/>
    </source>
</evidence>
<comment type="similarity">
    <text evidence="3 10">Belongs to the ATPase gamma chain family.</text>
</comment>
<dbReference type="RefSeq" id="WP_075819668.1">
    <property type="nucleotide sequence ID" value="NZ_CAJUTZ010000037.1"/>
</dbReference>
<keyword evidence="5 10" id="KW-0375">Hydrogen ion transport</keyword>
<comment type="subunit">
    <text evidence="10">F-type ATPases have 2 components, CF(1) - the catalytic core - and CF(0) - the membrane proton channel. CF(1) has five subunits: alpha(3), beta(3), gamma(1), delta(1), epsilon(1). CF(0) has three main subunits: a, b and c.</text>
</comment>